<sequence length="254" mass="27473">MCAFDHPTILAESAAVSGPALRDHWLDTAIAQGSPMPLGVVSAIGVDHARPLNRVAAQAANRWNRVDQRQQLRNIVDVRASQDRGERCAVGVGDDVVLGAGARAISGVRASFWPAPTARTVDESTAAREKSIWSAARSLASNSSWRRSHTPASCQSRSRRQQVAPEPKPSWVGRWFHRMPVLSTNRMPFNAARFGTGNRPGFFVRRGFGDGSNGSMSIHNSSSTIGACIPHDPVVQMLEVNRSPVKLTATRGSF</sequence>
<dbReference type="Proteomes" id="UP000494218">
    <property type="component" value="Unassembled WGS sequence"/>
</dbReference>
<protein>
    <submittedName>
        <fullName evidence="2">Transposase Tn3 family protein</fullName>
    </submittedName>
</protein>
<proteinExistence type="predicted"/>
<name>A0A6P2NPN6_BURL3</name>
<accession>A0A6P2NPN6</accession>
<evidence type="ECO:0000256" key="1">
    <source>
        <dbReference type="SAM" id="MobiDB-lite"/>
    </source>
</evidence>
<dbReference type="EMBL" id="CABVPW010000023">
    <property type="protein sequence ID" value="VWB96671.1"/>
    <property type="molecule type" value="Genomic_DNA"/>
</dbReference>
<dbReference type="AlphaFoldDB" id="A0A6P2NPN6"/>
<reference evidence="2 3" key="1">
    <citation type="submission" date="2019-09" db="EMBL/GenBank/DDBJ databases">
        <authorList>
            <person name="Depoorter E."/>
        </authorList>
    </citation>
    <scope>NUCLEOTIDE SEQUENCE [LARGE SCALE GENOMIC DNA]</scope>
    <source>
        <strain evidence="2">LMG 23254</strain>
    </source>
</reference>
<evidence type="ECO:0000313" key="2">
    <source>
        <dbReference type="EMBL" id="VWB96671.1"/>
    </source>
</evidence>
<evidence type="ECO:0000313" key="3">
    <source>
        <dbReference type="Proteomes" id="UP000494218"/>
    </source>
</evidence>
<feature type="compositionally biased region" description="Polar residues" evidence="1">
    <location>
        <begin position="144"/>
        <end position="156"/>
    </location>
</feature>
<feature type="region of interest" description="Disordered" evidence="1">
    <location>
        <begin position="144"/>
        <end position="168"/>
    </location>
</feature>
<organism evidence="2 3">
    <name type="scientific">Burkholderia lata (strain ATCC 17760 / DSM 23089 / LMG 22485 / NCIMB 9086 / R18194 / 383)</name>
    <dbReference type="NCBI Taxonomy" id="482957"/>
    <lineage>
        <taxon>Bacteria</taxon>
        <taxon>Pseudomonadati</taxon>
        <taxon>Pseudomonadota</taxon>
        <taxon>Betaproteobacteria</taxon>
        <taxon>Burkholderiales</taxon>
        <taxon>Burkholderiaceae</taxon>
        <taxon>Burkholderia</taxon>
        <taxon>Burkholderia cepacia complex</taxon>
    </lineage>
</organism>
<gene>
    <name evidence="2" type="ORF">BLA23254_04594</name>
</gene>